<dbReference type="Pfam" id="PF00646">
    <property type="entry name" value="F-box"/>
    <property type="match status" value="2"/>
</dbReference>
<dbReference type="InterPro" id="IPR013187">
    <property type="entry name" value="F-box-assoc_dom_typ3"/>
</dbReference>
<reference evidence="3" key="2">
    <citation type="submission" date="2015-06" db="UniProtKB">
        <authorList>
            <consortium name="EnsemblPlants"/>
        </authorList>
    </citation>
    <scope>IDENTIFICATION</scope>
</reference>
<dbReference type="Proteomes" id="UP000008022">
    <property type="component" value="Unassembled WGS sequence"/>
</dbReference>
<dbReference type="SMART" id="SM00256">
    <property type="entry name" value="FBOX"/>
    <property type="match status" value="2"/>
</dbReference>
<dbReference type="InterPro" id="IPR050796">
    <property type="entry name" value="SCF_F-box_component"/>
</dbReference>
<dbReference type="PANTHER" id="PTHR31672:SF13">
    <property type="entry name" value="F-BOX PROTEIN CPR30-LIKE"/>
    <property type="match status" value="1"/>
</dbReference>
<feature type="region of interest" description="Disordered" evidence="1">
    <location>
        <begin position="107"/>
        <end position="142"/>
    </location>
</feature>
<evidence type="ECO:0000256" key="1">
    <source>
        <dbReference type="SAM" id="MobiDB-lite"/>
    </source>
</evidence>
<dbReference type="InterPro" id="IPR001810">
    <property type="entry name" value="F-box_dom"/>
</dbReference>
<dbReference type="Pfam" id="PF08268">
    <property type="entry name" value="FBA_3"/>
    <property type="match status" value="1"/>
</dbReference>
<dbReference type="HOGENOM" id="CLU_305744_0_0_1"/>
<reference evidence="4" key="1">
    <citation type="submission" date="2013-06" db="EMBL/GenBank/DDBJ databases">
        <authorList>
            <person name="Zhao Q."/>
        </authorList>
    </citation>
    <scope>NUCLEOTIDE SEQUENCE</scope>
    <source>
        <strain evidence="4">cv. W1943</strain>
    </source>
</reference>
<evidence type="ECO:0000313" key="3">
    <source>
        <dbReference type="EnsemblPlants" id="ORUFI08G21140.1"/>
    </source>
</evidence>
<feature type="domain" description="F-box" evidence="2">
    <location>
        <begin position="474"/>
        <end position="514"/>
    </location>
</feature>
<accession>A0A0E0QKK1</accession>
<keyword evidence="4" id="KW-1185">Reference proteome</keyword>
<proteinExistence type="predicted"/>
<name>A0A0E0QKK1_ORYRU</name>
<organism evidence="3 4">
    <name type="scientific">Oryza rufipogon</name>
    <name type="common">Brownbeard rice</name>
    <name type="synonym">Asian wild rice</name>
    <dbReference type="NCBI Taxonomy" id="4529"/>
    <lineage>
        <taxon>Eukaryota</taxon>
        <taxon>Viridiplantae</taxon>
        <taxon>Streptophyta</taxon>
        <taxon>Embryophyta</taxon>
        <taxon>Tracheophyta</taxon>
        <taxon>Spermatophyta</taxon>
        <taxon>Magnoliopsida</taxon>
        <taxon>Liliopsida</taxon>
        <taxon>Poales</taxon>
        <taxon>Poaceae</taxon>
        <taxon>BOP clade</taxon>
        <taxon>Oryzoideae</taxon>
        <taxon>Oryzeae</taxon>
        <taxon>Oryzinae</taxon>
        <taxon>Oryza</taxon>
    </lineage>
</organism>
<dbReference type="EnsemblPlants" id="ORUFI08G21140.1">
    <property type="protein sequence ID" value="ORUFI08G21140.1"/>
    <property type="gene ID" value="ORUFI08G21140"/>
</dbReference>
<dbReference type="OMA" id="MEMSGRA"/>
<feature type="domain" description="F-box" evidence="2">
    <location>
        <begin position="33"/>
        <end position="73"/>
    </location>
</feature>
<protein>
    <recommendedName>
        <fullName evidence="2">F-box domain-containing protein</fullName>
    </recommendedName>
</protein>
<dbReference type="AlphaFoldDB" id="A0A0E0QKK1"/>
<dbReference type="PANTHER" id="PTHR31672">
    <property type="entry name" value="BNACNNG10540D PROTEIN"/>
    <property type="match status" value="1"/>
</dbReference>
<evidence type="ECO:0000259" key="2">
    <source>
        <dbReference type="SMART" id="SM00256"/>
    </source>
</evidence>
<dbReference type="SUPFAM" id="SSF81383">
    <property type="entry name" value="F-box domain"/>
    <property type="match status" value="1"/>
</dbReference>
<sequence>MKRKREDAAADGEITAAVSRAGTSSSSFGGAAICDDVVRNIFARLPARDAVASMALSRHHRRLITSPDFVRLHCRHGAPLPRPHIAYVATAPVVTHRDVLARINSLQERNENVTTTQSRTASRRRRGTMASTSPAPPIVGTNPMRALAGKKYSDQKYVGTCNGVILLAGRGEDDEHFSGLLNPAVADGEREVSVVVPPSPDDYHASGFGYGPMTRTYKLLLCKHKCETILAFDVDDETITSIALPGECVAGGKPRSHLKSDLMEMSGRAPICDQKFIAVWLLTTERRWERRCAFRNDWCWPATVAGVWDCGGALLIVIQADDESSIFMYDDATGEVSRLNPPPDASPEKSDYRICWGYKPTLVTPASIVGEFDQEKQRCRDIAADVLAAVTPLNEMQKRKGQEAALHTVCFMEFLVGVMRKLPGNLRRVIAAMKRKREAAATAAAAAVAVADGETTTAAARADSSLSSSEGGSICDDVVRNIFARLPARDAVASMALSRRHRRLITGEEFRRLHCRHGAPLPRPHVAYVATADVVAHRDTAGRVDSLERWAHQRAARGFSTGAFASQSSYDAAPHRSLSYHGFHVAGAAAAAGRRGGTNPMRALAGQKYDNHKYVGTCNGVVLLADKEPSVGFLLNPAIADGERKVSVVPSSPDNDTKYHISGFGYGPRTRTYKLLLCKHKSVANFKRLSNGGIARVPGAPYYLWRADELVVYSLGGGAAEQPRTVLAGLDGDMIHRRSLYMDGTVYLLNADKETVLAFDVDDETIASIALPGERVAGGKPRSHLKSYLMEMSGRVCVATVDDGDRETNAVWLLITTERRWERRCAFRNDWYWPATVAGVWDCGGALLIALQAHDESSIFLYDDATGEVFHLNSPPHASPEKSDYRICWGYKPTLVSPASIAGEASQDERRRRDVAADVLAAVKPVREAHEREGQKATLHTVCFMEFLVGVMRKLPSELHHGIADLDQFY</sequence>
<dbReference type="Gramene" id="ORUFI08G21140.1">
    <property type="protein sequence ID" value="ORUFI08G21140.1"/>
    <property type="gene ID" value="ORUFI08G21140"/>
</dbReference>
<evidence type="ECO:0000313" key="4">
    <source>
        <dbReference type="Proteomes" id="UP000008022"/>
    </source>
</evidence>
<dbReference type="InterPro" id="IPR036047">
    <property type="entry name" value="F-box-like_dom_sf"/>
</dbReference>